<accession>A0ABX0J8I4</accession>
<keyword evidence="2" id="KW-1185">Reference proteome</keyword>
<name>A0ABX0J8I4_9BACL</name>
<gene>
    <name evidence="1" type="ORF">G9U52_17450</name>
</gene>
<reference evidence="1" key="1">
    <citation type="submission" date="2020-03" db="EMBL/GenBank/DDBJ databases">
        <title>Draft sequencing of Paenibacilllus sp. S3N08.</title>
        <authorList>
            <person name="Kim D.-U."/>
        </authorList>
    </citation>
    <scope>NUCLEOTIDE SEQUENCE</scope>
    <source>
        <strain evidence="1">S3N08</strain>
    </source>
</reference>
<comment type="caution">
    <text evidence="1">The sequence shown here is derived from an EMBL/GenBank/DDBJ whole genome shotgun (WGS) entry which is preliminary data.</text>
</comment>
<sequence length="393" mass="45492">MRILDRTHDDRSESFSILSILKISDYIKLINEVYEVNGGIEGQRSKLKTTSAIRIRNRMASDFVNGAVLPSVVIGIVFTKEKYDNILKTPDEIFFRDLFELEKSRVSIIDGMQRTTVFLENQVALQEREIRVEFWVTYQTAALTYRMLVLNTGQVPWNLRRQIEVVYSSIVSEIKTKFNSQNPELETQIEMYKLGEGKRTRPGEFQVNDIVELYIAFGLRKSKVDTETVLADEFSRLDMIESVSNNYYLEAFIQVFSCLCKFDLAIGKYSIPFSSERFKIGRNLFDSQPACVGFFTAAGIKIFGRPGTHVRSVEQQQKTVQIIQNRCDKAIEIINQITNGDEFLQFGLLNEIIALSSRTKRIGDFEREFFTDAFSLFFSDEEFESMEPFWRAF</sequence>
<proteinExistence type="predicted"/>
<organism evidence="1 2">
    <name type="scientific">Paenibacillus agricola</name>
    <dbReference type="NCBI Taxonomy" id="2716264"/>
    <lineage>
        <taxon>Bacteria</taxon>
        <taxon>Bacillati</taxon>
        <taxon>Bacillota</taxon>
        <taxon>Bacilli</taxon>
        <taxon>Bacillales</taxon>
        <taxon>Paenibacillaceae</taxon>
        <taxon>Paenibacillus</taxon>
    </lineage>
</organism>
<dbReference type="Proteomes" id="UP001165962">
    <property type="component" value="Unassembled WGS sequence"/>
</dbReference>
<dbReference type="EMBL" id="JAAOIW010000006">
    <property type="protein sequence ID" value="NHN31621.1"/>
    <property type="molecule type" value="Genomic_DNA"/>
</dbReference>
<evidence type="ECO:0008006" key="3">
    <source>
        <dbReference type="Google" id="ProtNLM"/>
    </source>
</evidence>
<protein>
    <recommendedName>
        <fullName evidence="3">DUF262 domain-containing protein</fullName>
    </recommendedName>
</protein>
<evidence type="ECO:0000313" key="1">
    <source>
        <dbReference type="EMBL" id="NHN31621.1"/>
    </source>
</evidence>
<evidence type="ECO:0000313" key="2">
    <source>
        <dbReference type="Proteomes" id="UP001165962"/>
    </source>
</evidence>
<dbReference type="RefSeq" id="WP_166151905.1">
    <property type="nucleotide sequence ID" value="NZ_JAAOIW010000006.1"/>
</dbReference>